<gene>
    <name evidence="3" type="ORF">UFOPK3381_00431</name>
</gene>
<dbReference type="InterPro" id="IPR050256">
    <property type="entry name" value="Glycosyltransferase_2"/>
</dbReference>
<protein>
    <submittedName>
        <fullName evidence="3">Unannotated protein</fullName>
    </submittedName>
</protein>
<evidence type="ECO:0000313" key="3">
    <source>
        <dbReference type="EMBL" id="CAB4864240.1"/>
    </source>
</evidence>
<dbReference type="PANTHER" id="PTHR48090">
    <property type="entry name" value="UNDECAPRENYL-PHOSPHATE 4-DEOXY-4-FORMAMIDO-L-ARABINOSE TRANSFERASE-RELATED"/>
    <property type="match status" value="1"/>
</dbReference>
<name>A0A6J7D3C4_9ZZZZ</name>
<dbReference type="Gene3D" id="3.90.550.10">
    <property type="entry name" value="Spore Coat Polysaccharide Biosynthesis Protein SpsA, Chain A"/>
    <property type="match status" value="1"/>
</dbReference>
<dbReference type="Pfam" id="PF00535">
    <property type="entry name" value="Glycos_transf_2"/>
    <property type="match status" value="1"/>
</dbReference>
<evidence type="ECO:0000256" key="1">
    <source>
        <dbReference type="SAM" id="Phobius"/>
    </source>
</evidence>
<dbReference type="InterPro" id="IPR001173">
    <property type="entry name" value="Glyco_trans_2-like"/>
</dbReference>
<dbReference type="PANTHER" id="PTHR48090:SF7">
    <property type="entry name" value="RFBJ PROTEIN"/>
    <property type="match status" value="1"/>
</dbReference>
<sequence length="335" mass="36008">MKCFAVYVEDQLCIVSGVQPDSSIVVIAYQEQARIGRCLAALSAQENAGRFEVIVIDDGSTDATALISDEWSARDARIRRISLPKNMGRGEARRTGVAAAKGGHIGFVDADCTVPSTWLEQVTGALGQADLTGGSALPDGDIAAVARLSRATLRPKSGSIGVTGNNMMMRASVLDHVDFPTGRLGEDFRFVKRAEAAGFTQAVIDGLFVDHDETKTYKQSCRWLFESGVDATSLLREFGDWRLPDIAWMLWLSTALIGVPLGFVNALFAIVPVLAVTVSIASALTLQRFKLTPVLRFIYAAVLNTPLVGLYLLGRTAGVGVLTTRRLGCNKNMPS</sequence>
<accession>A0A6J7D3C4</accession>
<reference evidence="3" key="1">
    <citation type="submission" date="2020-05" db="EMBL/GenBank/DDBJ databases">
        <authorList>
            <person name="Chiriac C."/>
            <person name="Salcher M."/>
            <person name="Ghai R."/>
            <person name="Kavagutti S V."/>
        </authorList>
    </citation>
    <scope>NUCLEOTIDE SEQUENCE</scope>
</reference>
<proteinExistence type="predicted"/>
<keyword evidence="1" id="KW-0472">Membrane</keyword>
<keyword evidence="1" id="KW-0812">Transmembrane</keyword>
<dbReference type="AlphaFoldDB" id="A0A6J7D3C4"/>
<dbReference type="CDD" id="cd00761">
    <property type="entry name" value="Glyco_tranf_GTA_type"/>
    <property type="match status" value="1"/>
</dbReference>
<feature type="transmembrane region" description="Helical" evidence="1">
    <location>
        <begin position="293"/>
        <end position="313"/>
    </location>
</feature>
<evidence type="ECO:0000259" key="2">
    <source>
        <dbReference type="Pfam" id="PF00535"/>
    </source>
</evidence>
<feature type="domain" description="Glycosyltransferase 2-like" evidence="2">
    <location>
        <begin position="23"/>
        <end position="128"/>
    </location>
</feature>
<organism evidence="3">
    <name type="scientific">freshwater metagenome</name>
    <dbReference type="NCBI Taxonomy" id="449393"/>
    <lineage>
        <taxon>unclassified sequences</taxon>
        <taxon>metagenomes</taxon>
        <taxon>ecological metagenomes</taxon>
    </lineage>
</organism>
<dbReference type="EMBL" id="CAFBLN010000011">
    <property type="protein sequence ID" value="CAB4864240.1"/>
    <property type="molecule type" value="Genomic_DNA"/>
</dbReference>
<dbReference type="InterPro" id="IPR029044">
    <property type="entry name" value="Nucleotide-diphossugar_trans"/>
</dbReference>
<keyword evidence="1" id="KW-1133">Transmembrane helix</keyword>
<feature type="transmembrane region" description="Helical" evidence="1">
    <location>
        <begin position="269"/>
        <end position="286"/>
    </location>
</feature>
<dbReference type="SUPFAM" id="SSF53448">
    <property type="entry name" value="Nucleotide-diphospho-sugar transferases"/>
    <property type="match status" value="1"/>
</dbReference>